<dbReference type="RefSeq" id="WP_118923426.1">
    <property type="nucleotide sequence ID" value="NZ_QWEG01000013.1"/>
</dbReference>
<evidence type="ECO:0000256" key="5">
    <source>
        <dbReference type="ARBA" id="ARBA00023136"/>
    </source>
</evidence>
<evidence type="ECO:0000259" key="7">
    <source>
        <dbReference type="Pfam" id="PF01895"/>
    </source>
</evidence>
<keyword evidence="9" id="KW-1185">Reference proteome</keyword>
<dbReference type="AlphaFoldDB" id="A0A417YPK0"/>
<dbReference type="GO" id="GO:0005886">
    <property type="term" value="C:plasma membrane"/>
    <property type="evidence" value="ECO:0007669"/>
    <property type="project" value="UniProtKB-SubCell"/>
</dbReference>
<sequence>MEINWQEVLFMFIGGLGIFLFGIKSMGDGLQKSAGDRLRTILDRLTTNPLMGVLAGIFVTGAIQSSSGTTVIVIGLVSAGFMTLRQAIGVIMGANIGTTVTAFIIGIDIGEYSLPIVAVGAFLLFFFKNNKLNHLGQVVFGFGALFYGLELMGDGMKPLRELQTFIDLTQSMSDNAFLGVVVGTIFTIIVQSSSATIGILQGLYSEGLVDLQAALPVLFGDNIGTTITAVLASIGASVAARRAALVHVMFNVIGTIIFMILLTPFTAFVAWLDQILNLNPAMQIAFAHGTFNVTNTLIQFPFIALLALIVTKLVPGEDVEIEFKPKYLDPHLIEQSPSIALGAAKEEVIRMGHFSVQAIQESYNYLQTKSRKNAETAYQLEDAINNLDNKITEYLVKMSRSSLSAQESESHSFLIDIIRDIERIGDHCENILELVEYQVANKVILTEEAMADLVEMFEFTMETVLQAIHSLEKNDKTIAHTVAEREEVIDSMERKFRKKHILRLNEGVCTAQSGIVFVDIVSNLERIGDHSVNIAGTVLGIHKHEHHTAARD</sequence>
<dbReference type="PANTHER" id="PTHR10010">
    <property type="entry name" value="SOLUTE CARRIER FAMILY 34 SODIUM PHOSPHATE , MEMBER 2-RELATED"/>
    <property type="match status" value="1"/>
</dbReference>
<evidence type="ECO:0000313" key="9">
    <source>
        <dbReference type="Proteomes" id="UP000284416"/>
    </source>
</evidence>
<dbReference type="Proteomes" id="UP000284416">
    <property type="component" value="Unassembled WGS sequence"/>
</dbReference>
<feature type="transmembrane region" description="Helical" evidence="6">
    <location>
        <begin position="45"/>
        <end position="63"/>
    </location>
</feature>
<dbReference type="InterPro" id="IPR038078">
    <property type="entry name" value="PhoU-like_sf"/>
</dbReference>
<accession>A0A417YPK0</accession>
<keyword evidence="5 6" id="KW-0472">Membrane</keyword>
<feature type="transmembrane region" description="Helical" evidence="6">
    <location>
        <begin position="69"/>
        <end position="88"/>
    </location>
</feature>
<dbReference type="GO" id="GO:0044341">
    <property type="term" value="P:sodium-dependent phosphate transport"/>
    <property type="evidence" value="ECO:0007669"/>
    <property type="project" value="InterPro"/>
</dbReference>
<dbReference type="EMBL" id="QWEG01000013">
    <property type="protein sequence ID" value="RHW35754.1"/>
    <property type="molecule type" value="Genomic_DNA"/>
</dbReference>
<keyword evidence="2" id="KW-1003">Cell membrane</keyword>
<name>A0A417YPK0_9BACI</name>
<protein>
    <submittedName>
        <fullName evidence="8">Na/Pi cotransporter family protein</fullName>
    </submittedName>
</protein>
<keyword evidence="3 6" id="KW-0812">Transmembrane</keyword>
<evidence type="ECO:0000256" key="2">
    <source>
        <dbReference type="ARBA" id="ARBA00022475"/>
    </source>
</evidence>
<dbReference type="NCBIfam" id="NF037997">
    <property type="entry name" value="Na_Pi_symport"/>
    <property type="match status" value="1"/>
</dbReference>
<dbReference type="InterPro" id="IPR003841">
    <property type="entry name" value="Na/Pi_transpt"/>
</dbReference>
<dbReference type="GO" id="GO:0005436">
    <property type="term" value="F:sodium:phosphate symporter activity"/>
    <property type="evidence" value="ECO:0007669"/>
    <property type="project" value="InterPro"/>
</dbReference>
<dbReference type="PANTHER" id="PTHR10010:SF46">
    <property type="entry name" value="SODIUM-DEPENDENT PHOSPHATE TRANSPORT PROTEIN 2B"/>
    <property type="match status" value="1"/>
</dbReference>
<feature type="domain" description="PhoU" evidence="7">
    <location>
        <begin position="349"/>
        <end position="435"/>
    </location>
</feature>
<dbReference type="InterPro" id="IPR004633">
    <property type="entry name" value="NaPi_cotrn-rel/YqeW-like"/>
</dbReference>
<reference evidence="8 9" key="1">
    <citation type="journal article" date="2017" name="Int. J. Syst. Evol. Microbiol.">
        <title>Bacillus notoginsengisoli sp. nov., a novel bacterium isolated from the rhizosphere of Panax notoginseng.</title>
        <authorList>
            <person name="Zhang M.Y."/>
            <person name="Cheng J."/>
            <person name="Cai Y."/>
            <person name="Zhang T.Y."/>
            <person name="Wu Y.Y."/>
            <person name="Manikprabhu D."/>
            <person name="Li W.J."/>
            <person name="Zhang Y.X."/>
        </authorList>
    </citation>
    <scope>NUCLEOTIDE SEQUENCE [LARGE SCALE GENOMIC DNA]</scope>
    <source>
        <strain evidence="8 9">JCM 30743</strain>
    </source>
</reference>
<dbReference type="Pfam" id="PF02690">
    <property type="entry name" value="Na_Pi_cotrans"/>
    <property type="match status" value="2"/>
</dbReference>
<organism evidence="8 9">
    <name type="scientific">Neobacillus notoginsengisoli</name>
    <dbReference type="NCBI Taxonomy" id="1578198"/>
    <lineage>
        <taxon>Bacteria</taxon>
        <taxon>Bacillati</taxon>
        <taxon>Bacillota</taxon>
        <taxon>Bacilli</taxon>
        <taxon>Bacillales</taxon>
        <taxon>Bacillaceae</taxon>
        <taxon>Neobacillus</taxon>
    </lineage>
</organism>
<feature type="transmembrane region" description="Helical" evidence="6">
    <location>
        <begin position="223"/>
        <end position="240"/>
    </location>
</feature>
<feature type="transmembrane region" description="Helical" evidence="6">
    <location>
        <begin position="252"/>
        <end position="272"/>
    </location>
</feature>
<comment type="caution">
    <text evidence="8">The sequence shown here is derived from an EMBL/GenBank/DDBJ whole genome shotgun (WGS) entry which is preliminary data.</text>
</comment>
<dbReference type="Gene3D" id="1.20.58.220">
    <property type="entry name" value="Phosphate transport system protein phou homolog 2, domain 2"/>
    <property type="match status" value="1"/>
</dbReference>
<evidence type="ECO:0000256" key="1">
    <source>
        <dbReference type="ARBA" id="ARBA00004651"/>
    </source>
</evidence>
<dbReference type="NCBIfam" id="TIGR00704">
    <property type="entry name" value="NaPi_cotrn_rel"/>
    <property type="match status" value="1"/>
</dbReference>
<gene>
    <name evidence="8" type="ORF">D1B31_19140</name>
</gene>
<feature type="transmembrane region" description="Helical" evidence="6">
    <location>
        <begin position="177"/>
        <end position="203"/>
    </location>
</feature>
<feature type="transmembrane region" description="Helical" evidence="6">
    <location>
        <begin position="100"/>
        <end position="126"/>
    </location>
</feature>
<evidence type="ECO:0000256" key="4">
    <source>
        <dbReference type="ARBA" id="ARBA00022989"/>
    </source>
</evidence>
<dbReference type="Pfam" id="PF01895">
    <property type="entry name" value="PhoU"/>
    <property type="match status" value="2"/>
</dbReference>
<evidence type="ECO:0000256" key="6">
    <source>
        <dbReference type="SAM" id="Phobius"/>
    </source>
</evidence>
<evidence type="ECO:0000313" key="8">
    <source>
        <dbReference type="EMBL" id="RHW35754.1"/>
    </source>
</evidence>
<feature type="domain" description="PhoU" evidence="7">
    <location>
        <begin position="453"/>
        <end position="536"/>
    </location>
</feature>
<evidence type="ECO:0000256" key="3">
    <source>
        <dbReference type="ARBA" id="ARBA00022692"/>
    </source>
</evidence>
<feature type="transmembrane region" description="Helical" evidence="6">
    <location>
        <begin position="6"/>
        <end position="24"/>
    </location>
</feature>
<dbReference type="SUPFAM" id="SSF109755">
    <property type="entry name" value="PhoU-like"/>
    <property type="match status" value="1"/>
</dbReference>
<keyword evidence="4 6" id="KW-1133">Transmembrane helix</keyword>
<dbReference type="OrthoDB" id="9763003at2"/>
<dbReference type="InterPro" id="IPR026022">
    <property type="entry name" value="PhoU_dom"/>
</dbReference>
<comment type="subcellular location">
    <subcellularLocation>
        <location evidence="1">Cell membrane</location>
        <topology evidence="1">Multi-pass membrane protein</topology>
    </subcellularLocation>
</comment>
<proteinExistence type="predicted"/>